<dbReference type="CDD" id="cd05941">
    <property type="entry name" value="MCS"/>
    <property type="match status" value="1"/>
</dbReference>
<dbReference type="Gene3D" id="3.30.300.30">
    <property type="match status" value="1"/>
</dbReference>
<dbReference type="AlphaFoldDB" id="A0A813X3W5"/>
<dbReference type="PROSITE" id="PS00455">
    <property type="entry name" value="AMP_BINDING"/>
    <property type="match status" value="1"/>
</dbReference>
<reference evidence="4" key="1">
    <citation type="submission" date="2021-02" db="EMBL/GenBank/DDBJ databases">
        <authorList>
            <person name="Nowell W R."/>
        </authorList>
    </citation>
    <scope>NUCLEOTIDE SEQUENCE</scope>
</reference>
<dbReference type="Pfam" id="PF00501">
    <property type="entry name" value="AMP-binding"/>
    <property type="match status" value="1"/>
</dbReference>
<gene>
    <name evidence="4" type="ORF">EDS130_LOCUS7993</name>
    <name evidence="5" type="ORF">XAT740_LOCUS23186</name>
</gene>
<dbReference type="InterPro" id="IPR025110">
    <property type="entry name" value="AMP-bd_C"/>
</dbReference>
<evidence type="ECO:0000313" key="4">
    <source>
        <dbReference type="EMBL" id="CAF0864851.1"/>
    </source>
</evidence>
<proteinExistence type="inferred from homology"/>
<evidence type="ECO:0000313" key="6">
    <source>
        <dbReference type="Proteomes" id="UP000663828"/>
    </source>
</evidence>
<evidence type="ECO:0000313" key="7">
    <source>
        <dbReference type="Proteomes" id="UP000663852"/>
    </source>
</evidence>
<evidence type="ECO:0000256" key="1">
    <source>
        <dbReference type="ARBA" id="ARBA00006432"/>
    </source>
</evidence>
<dbReference type="InterPro" id="IPR042099">
    <property type="entry name" value="ANL_N_sf"/>
</dbReference>
<dbReference type="SUPFAM" id="SSF56801">
    <property type="entry name" value="Acetyl-CoA synthetase-like"/>
    <property type="match status" value="1"/>
</dbReference>
<dbReference type="InterPro" id="IPR020845">
    <property type="entry name" value="AMP-binding_CS"/>
</dbReference>
<comment type="caution">
    <text evidence="4">The sequence shown here is derived from an EMBL/GenBank/DDBJ whole genome shotgun (WGS) entry which is preliminary data.</text>
</comment>
<feature type="domain" description="AMP-dependent synthetase/ligase" evidence="2">
    <location>
        <begin position="37"/>
        <end position="441"/>
    </location>
</feature>
<comment type="similarity">
    <text evidence="1">Belongs to the ATP-dependent AMP-binding enzyme family.</text>
</comment>
<name>A0A813X3W5_ADIRI</name>
<dbReference type="OrthoDB" id="2962993at2759"/>
<protein>
    <submittedName>
        <fullName evidence="4">Uncharacterized protein</fullName>
    </submittedName>
</protein>
<dbReference type="GO" id="GO:0006631">
    <property type="term" value="P:fatty acid metabolic process"/>
    <property type="evidence" value="ECO:0007669"/>
    <property type="project" value="TreeGrafter"/>
</dbReference>
<accession>A0A813X3W5</accession>
<keyword evidence="6" id="KW-1185">Reference proteome</keyword>
<evidence type="ECO:0000313" key="5">
    <source>
        <dbReference type="EMBL" id="CAF1192243.1"/>
    </source>
</evidence>
<dbReference type="PANTHER" id="PTHR43201">
    <property type="entry name" value="ACYL-COA SYNTHETASE"/>
    <property type="match status" value="1"/>
</dbReference>
<dbReference type="Proteomes" id="UP000663852">
    <property type="component" value="Unassembled WGS sequence"/>
</dbReference>
<dbReference type="Gene3D" id="3.40.50.12780">
    <property type="entry name" value="N-terminal domain of ligase-like"/>
    <property type="match status" value="1"/>
</dbReference>
<dbReference type="InterPro" id="IPR045851">
    <property type="entry name" value="AMP-bd_C_sf"/>
</dbReference>
<dbReference type="Pfam" id="PF13193">
    <property type="entry name" value="AMP-binding_C"/>
    <property type="match status" value="1"/>
</dbReference>
<organism evidence="4 7">
    <name type="scientific">Adineta ricciae</name>
    <name type="common">Rotifer</name>
    <dbReference type="NCBI Taxonomy" id="249248"/>
    <lineage>
        <taxon>Eukaryota</taxon>
        <taxon>Metazoa</taxon>
        <taxon>Spiralia</taxon>
        <taxon>Gnathifera</taxon>
        <taxon>Rotifera</taxon>
        <taxon>Eurotatoria</taxon>
        <taxon>Bdelloidea</taxon>
        <taxon>Adinetida</taxon>
        <taxon>Adinetidae</taxon>
        <taxon>Adineta</taxon>
    </lineage>
</organism>
<dbReference type="GO" id="GO:0031956">
    <property type="term" value="F:medium-chain fatty acid-CoA ligase activity"/>
    <property type="evidence" value="ECO:0007669"/>
    <property type="project" value="TreeGrafter"/>
</dbReference>
<dbReference type="Proteomes" id="UP000663828">
    <property type="component" value="Unassembled WGS sequence"/>
</dbReference>
<dbReference type="InterPro" id="IPR000873">
    <property type="entry name" value="AMP-dep_synth/lig_dom"/>
</dbReference>
<evidence type="ECO:0000259" key="2">
    <source>
        <dbReference type="Pfam" id="PF00501"/>
    </source>
</evidence>
<feature type="domain" description="AMP-binding enzyme C-terminal" evidence="3">
    <location>
        <begin position="496"/>
        <end position="573"/>
    </location>
</feature>
<dbReference type="EMBL" id="CAJNOJ010000025">
    <property type="protein sequence ID" value="CAF0864851.1"/>
    <property type="molecule type" value="Genomic_DNA"/>
</dbReference>
<evidence type="ECO:0000259" key="3">
    <source>
        <dbReference type="Pfam" id="PF13193"/>
    </source>
</evidence>
<dbReference type="PANTHER" id="PTHR43201:SF8">
    <property type="entry name" value="ACYL-COA SYNTHETASE FAMILY MEMBER 3"/>
    <property type="match status" value="1"/>
</dbReference>
<dbReference type="EMBL" id="CAJNOR010001740">
    <property type="protein sequence ID" value="CAF1192243.1"/>
    <property type="molecule type" value="Genomic_DNA"/>
</dbReference>
<sequence length="584" mass="65300">MIYSRTVILSIRRSVSHLKFSFRFSSTTSRPIYYEPVSRYANRVALIDHSSSYTYGQLYSLSRQLSRRLVPLCQQQKSTDDTSTRHHVQFGILCPNDASFIVAMWASWMAGATVVPLSSHHPPSSLAYFLTDAQCRGVIVGSDANNELIKTTLKGNAQIDLPIINITKKNLSTASLNEDISDDLLLTTTNIDRTQRSNALIIYTSGTSGKPKGCVLTFDTVQAHVDSMIKAWRWTKDDVILHVLPLHHVHGLINALLTPLYIGATILMLPNFDASKAWEHLVHPGFEQHVTVFTAVPTIYSKLIKDYETKLASRPQTRDFVRDQCSHMIRLMMSGSAALPESIQQRWYEITGHTLLERYGMTECGMALTNPLNGERISGTVGRPMPGVTIRIVKENPSSPQGYDTLVEADSDNTKVEASSKEEPIEGELLIQSPTLFKEYWRKRNETRATFTADGSFFKTGDICRYIPGKNVFAIRGRQSMDIIKRAGYKISALDIERVLLDNKNISECSVVGIDDSTLGQKIVAVVVPKSPNKTDELTTDKIRQYSKQSLPSYSLPDSVAILEQIPRNAMGKVNKKELARLIV</sequence>